<dbReference type="GeneID" id="105174671"/>
<name>A0A6I9U3U6_SESIN</name>
<dbReference type="CDD" id="cd02125">
    <property type="entry name" value="PA_VSR"/>
    <property type="match status" value="1"/>
</dbReference>
<feature type="transmembrane region" description="Helical" evidence="18">
    <location>
        <begin position="564"/>
        <end position="587"/>
    </location>
</feature>
<keyword evidence="14" id="KW-0325">Glycoprotein</keyword>
<evidence type="ECO:0000256" key="9">
    <source>
        <dbReference type="ARBA" id="ARBA00022927"/>
    </source>
</evidence>
<evidence type="ECO:0000256" key="17">
    <source>
        <dbReference type="ARBA" id="ARBA00043947"/>
    </source>
</evidence>
<keyword evidence="10 18" id="KW-1133">Transmembrane helix</keyword>
<evidence type="ECO:0000256" key="8">
    <source>
        <dbReference type="ARBA" id="ARBA00022837"/>
    </source>
</evidence>
<protein>
    <submittedName>
        <fullName evidence="22">Vacuolar-sorting receptor 1-like isoform X1</fullName>
    </submittedName>
</protein>
<dbReference type="GO" id="GO:0005509">
    <property type="term" value="F:calcium ion binding"/>
    <property type="evidence" value="ECO:0007669"/>
    <property type="project" value="InterPro"/>
</dbReference>
<keyword evidence="8" id="KW-0106">Calcium</keyword>
<organism evidence="21 22">
    <name type="scientific">Sesamum indicum</name>
    <name type="common">Oriental sesame</name>
    <name type="synonym">Sesamum orientale</name>
    <dbReference type="NCBI Taxonomy" id="4182"/>
    <lineage>
        <taxon>Eukaryota</taxon>
        <taxon>Viridiplantae</taxon>
        <taxon>Streptophyta</taxon>
        <taxon>Embryophyta</taxon>
        <taxon>Tracheophyta</taxon>
        <taxon>Spermatophyta</taxon>
        <taxon>Magnoliopsida</taxon>
        <taxon>eudicotyledons</taxon>
        <taxon>Gunneridae</taxon>
        <taxon>Pentapetalae</taxon>
        <taxon>asterids</taxon>
        <taxon>lamiids</taxon>
        <taxon>Lamiales</taxon>
        <taxon>Pedaliaceae</taxon>
        <taxon>Sesamum</taxon>
    </lineage>
</organism>
<evidence type="ECO:0000256" key="1">
    <source>
        <dbReference type="ARBA" id="ARBA00004614"/>
    </source>
</evidence>
<reference evidence="22" key="1">
    <citation type="submission" date="2025-08" db="UniProtKB">
        <authorList>
            <consortium name="RefSeq"/>
        </authorList>
    </citation>
    <scope>IDENTIFICATION</scope>
</reference>
<dbReference type="Pfam" id="PF02225">
    <property type="entry name" value="PA"/>
    <property type="match status" value="1"/>
</dbReference>
<evidence type="ECO:0000256" key="3">
    <source>
        <dbReference type="ARBA" id="ARBA00022448"/>
    </source>
</evidence>
<dbReference type="GO" id="GO:0030665">
    <property type="term" value="C:clathrin-coated vesicle membrane"/>
    <property type="evidence" value="ECO:0007669"/>
    <property type="project" value="UniProtKB-SubCell"/>
</dbReference>
<keyword evidence="7" id="KW-0677">Repeat</keyword>
<dbReference type="Pfam" id="PF25011">
    <property type="entry name" value="VSR_TRX"/>
    <property type="match status" value="1"/>
</dbReference>
<feature type="chain" id="PRO_5026990369" evidence="19">
    <location>
        <begin position="22"/>
        <end position="624"/>
    </location>
</feature>
<evidence type="ECO:0000256" key="7">
    <source>
        <dbReference type="ARBA" id="ARBA00022737"/>
    </source>
</evidence>
<evidence type="ECO:0000256" key="12">
    <source>
        <dbReference type="ARBA" id="ARBA00023136"/>
    </source>
</evidence>
<dbReference type="PROSITE" id="PS01187">
    <property type="entry name" value="EGF_CA"/>
    <property type="match status" value="1"/>
</dbReference>
<evidence type="ECO:0000313" key="22">
    <source>
        <dbReference type="RefSeq" id="XP_011095146.1"/>
    </source>
</evidence>
<dbReference type="FunCoup" id="A0A6I9U3U6">
    <property type="interactions" value="1538"/>
</dbReference>
<proteinExistence type="inferred from homology"/>
<dbReference type="RefSeq" id="XP_011095146.1">
    <property type="nucleotide sequence ID" value="XM_011096844.2"/>
</dbReference>
<feature type="signal peptide" evidence="19">
    <location>
        <begin position="1"/>
        <end position="21"/>
    </location>
</feature>
<feature type="domain" description="EGF-like calcium-binding" evidence="20">
    <location>
        <begin position="514"/>
        <end position="556"/>
    </location>
</feature>
<gene>
    <name evidence="22" type="primary">LOC105174671</name>
</gene>
<dbReference type="PANTHER" id="PTHR22702:SF1">
    <property type="entry name" value="PROTEASE-ASSOCIATED DOMAIN-CONTAINING PROTEIN 1"/>
    <property type="match status" value="1"/>
</dbReference>
<evidence type="ECO:0000256" key="14">
    <source>
        <dbReference type="ARBA" id="ARBA00023180"/>
    </source>
</evidence>
<keyword evidence="21" id="KW-1185">Reference proteome</keyword>
<sequence length="624" mass="69589">MRLHFCLFTCVSFLLLASCFGRFVVEKNSLKVASPDSLKGLHECAIGNFGVPQYGGTLVGSVFYPKSNQKACTNFQDVDLSFQTKPGGIPIFLLADRGDCYFTLKAWNAQNGGAAAILVADDRVEPLITMDTPEEEDARADYLQNITIPSALISKDLGDKIKKELSKGEMVSINLDWREALPHPDERVEYELWTNSNDECGPKCDSQLSFIRNFKGAAQILEQGGYTQFTPHYITWYCPEAFILSKQCKSQCINHGRYCAPDPEQDFNRGYDGKDVVEQNLRQACFFKVANESGKPWQWWDYVTDFSIRCPMKENKYTKECADKVIQSLGVDIKKIDECVGDTEADVDNPILKAEQESQIGKGSRGDVTILPTLVVNNRQYRGKLDKGAVLKAICSGFEETTEPAICLTKDMETNECLYNNGGCWQDKAANITACRDTFRGRVCECPIVQGVKFSGDGYTHCEASGALRCEINNGGCWKGTKDGRTYSACIDDHTKGCKCPPGFRGDGVNSCEDIDECKENLACQCPECKCKNTWGSYECSCSSNALYIHEHDTCISKDASTEYSWSFVWVVFLGLAVAGAAGYALYKYRIRRYMDSEIRAIMAQYMPLDNQGEVPNHMTQGHV</sequence>
<comment type="similarity">
    <text evidence="2">Belongs to the VSR (BP-80) family.</text>
</comment>
<dbReference type="InterPro" id="IPR018097">
    <property type="entry name" value="EGF_Ca-bd_CS"/>
</dbReference>
<dbReference type="InParanoid" id="A0A6I9U3U6"/>
<keyword evidence="3" id="KW-0813">Transport</keyword>
<dbReference type="KEGG" id="sind:105174671"/>
<keyword evidence="13" id="KW-1015">Disulfide bond</keyword>
<evidence type="ECO:0000256" key="2">
    <source>
        <dbReference type="ARBA" id="ARBA00007038"/>
    </source>
</evidence>
<keyword evidence="5 18" id="KW-0812">Transmembrane</keyword>
<dbReference type="SMART" id="SM00179">
    <property type="entry name" value="EGF_CA"/>
    <property type="match status" value="1"/>
</dbReference>
<keyword evidence="6 19" id="KW-0732">Signal</keyword>
<evidence type="ECO:0000256" key="11">
    <source>
        <dbReference type="ARBA" id="ARBA00023034"/>
    </source>
</evidence>
<dbReference type="Proteomes" id="UP000504604">
    <property type="component" value="Linkage group LG11"/>
</dbReference>
<evidence type="ECO:0000256" key="6">
    <source>
        <dbReference type="ARBA" id="ARBA00022729"/>
    </source>
</evidence>
<evidence type="ECO:0000256" key="10">
    <source>
        <dbReference type="ARBA" id="ARBA00022989"/>
    </source>
</evidence>
<dbReference type="SUPFAM" id="SSF52025">
    <property type="entry name" value="PA domain"/>
    <property type="match status" value="1"/>
</dbReference>
<dbReference type="InterPro" id="IPR056858">
    <property type="entry name" value="VSR_TRX"/>
</dbReference>
<dbReference type="InterPro" id="IPR003137">
    <property type="entry name" value="PA_domain"/>
</dbReference>
<evidence type="ECO:0000256" key="16">
    <source>
        <dbReference type="ARBA" id="ARBA00029430"/>
    </source>
</evidence>
<dbReference type="CDD" id="cd00054">
    <property type="entry name" value="EGF_CA"/>
    <property type="match status" value="1"/>
</dbReference>
<dbReference type="InterPro" id="IPR046450">
    <property type="entry name" value="PA_dom_sf"/>
</dbReference>
<evidence type="ECO:0000256" key="19">
    <source>
        <dbReference type="SAM" id="SignalP"/>
    </source>
</evidence>
<evidence type="ECO:0000256" key="18">
    <source>
        <dbReference type="SAM" id="Phobius"/>
    </source>
</evidence>
<dbReference type="InterPro" id="IPR001881">
    <property type="entry name" value="EGF-like_Ca-bd_dom"/>
</dbReference>
<dbReference type="Gene3D" id="3.50.30.30">
    <property type="match status" value="1"/>
</dbReference>
<dbReference type="Gene3D" id="2.10.25.10">
    <property type="entry name" value="Laminin"/>
    <property type="match status" value="2"/>
</dbReference>
<comment type="subcellular location">
    <subcellularLocation>
        <location evidence="16">Cytoplasmic vesicle</location>
        <location evidence="16">Clathrin-coated vesicle membrane</location>
        <topology evidence="16">Single-pass type I membrane protein</topology>
    </subcellularLocation>
    <subcellularLocation>
        <location evidence="1">Golgi apparatus membrane</location>
        <topology evidence="1">Single-pass type I membrane protein</topology>
    </subcellularLocation>
    <subcellularLocation>
        <location evidence="17">Prevacuolar compartment membrane</location>
        <topology evidence="17">Single-pass type I membrane protein</topology>
    </subcellularLocation>
</comment>
<keyword evidence="12 18" id="KW-0472">Membrane</keyword>
<accession>A0A6I9U3U6</accession>
<dbReference type="GO" id="GO:0006623">
    <property type="term" value="P:protein targeting to vacuole"/>
    <property type="evidence" value="ECO:0007669"/>
    <property type="project" value="UniProtKB-ARBA"/>
</dbReference>
<keyword evidence="9" id="KW-0653">Protein transport</keyword>
<dbReference type="FunFam" id="2.10.25.10:FF:000178">
    <property type="entry name" value="vacuolar-sorting receptor 1"/>
    <property type="match status" value="1"/>
</dbReference>
<keyword evidence="4" id="KW-0245">EGF-like domain</keyword>
<keyword evidence="15" id="KW-0968">Cytoplasmic vesicle</keyword>
<evidence type="ECO:0000259" key="20">
    <source>
        <dbReference type="SMART" id="SM00179"/>
    </source>
</evidence>
<dbReference type="GO" id="GO:0000139">
    <property type="term" value="C:Golgi membrane"/>
    <property type="evidence" value="ECO:0007669"/>
    <property type="project" value="UniProtKB-SubCell"/>
</dbReference>
<dbReference type="FunFam" id="3.50.30.30:FF:000001">
    <property type="entry name" value="Vacuolar-sorting receptor 1"/>
    <property type="match status" value="1"/>
</dbReference>
<evidence type="ECO:0000256" key="4">
    <source>
        <dbReference type="ARBA" id="ARBA00022536"/>
    </source>
</evidence>
<dbReference type="Gene3D" id="3.40.30.10">
    <property type="entry name" value="Glutaredoxin"/>
    <property type="match status" value="1"/>
</dbReference>
<evidence type="ECO:0000313" key="21">
    <source>
        <dbReference type="Proteomes" id="UP000504604"/>
    </source>
</evidence>
<dbReference type="PANTHER" id="PTHR22702">
    <property type="entry name" value="PROTEASE-ASSOCIATED DOMAIN-CONTAINING PROTEIN"/>
    <property type="match status" value="1"/>
</dbReference>
<evidence type="ECO:0000256" key="13">
    <source>
        <dbReference type="ARBA" id="ARBA00023157"/>
    </source>
</evidence>
<keyword evidence="11" id="KW-0333">Golgi apparatus</keyword>
<dbReference type="AlphaFoldDB" id="A0A6I9U3U6"/>
<evidence type="ECO:0000256" key="15">
    <source>
        <dbReference type="ARBA" id="ARBA00023329"/>
    </source>
</evidence>
<dbReference type="OrthoDB" id="10045365at2759"/>
<evidence type="ECO:0000256" key="5">
    <source>
        <dbReference type="ARBA" id="ARBA00022692"/>
    </source>
</evidence>
<dbReference type="PROSITE" id="PS51257">
    <property type="entry name" value="PROKAR_LIPOPROTEIN"/>
    <property type="match status" value="1"/>
</dbReference>